<evidence type="ECO:0000313" key="3">
    <source>
        <dbReference type="Proteomes" id="UP001304300"/>
    </source>
</evidence>
<dbReference type="Proteomes" id="UP001304300">
    <property type="component" value="Chromosome"/>
</dbReference>
<feature type="domain" description="T6SS Phospholipase effector Tle1-like catalytic" evidence="1">
    <location>
        <begin position="2"/>
        <end position="268"/>
    </location>
</feature>
<organism evidence="2 3">
    <name type="scientific">Rubellicoccus peritrichatus</name>
    <dbReference type="NCBI Taxonomy" id="3080537"/>
    <lineage>
        <taxon>Bacteria</taxon>
        <taxon>Pseudomonadati</taxon>
        <taxon>Verrucomicrobiota</taxon>
        <taxon>Opitutia</taxon>
        <taxon>Puniceicoccales</taxon>
        <taxon>Cerasicoccaceae</taxon>
        <taxon>Rubellicoccus</taxon>
    </lineage>
</organism>
<reference evidence="2 3" key="1">
    <citation type="submission" date="2023-10" db="EMBL/GenBank/DDBJ databases">
        <title>Rubellicoccus peritrichatus gen. nov., sp. nov., isolated from an algae of coral reef tank.</title>
        <authorList>
            <person name="Luo J."/>
        </authorList>
    </citation>
    <scope>NUCLEOTIDE SEQUENCE [LARGE SCALE GENOMIC DNA]</scope>
    <source>
        <strain evidence="2 3">CR14</strain>
    </source>
</reference>
<dbReference type="KEGG" id="puo:RZN69_02990"/>
<dbReference type="AlphaFoldDB" id="A0AAQ3QS55"/>
<sequence>MKRLIVCYDGTWNNPDQEDNGIAAPTNVVKLYNALSDSDDQGVEQLKFYHPGVGGEDSGIIDAVLGGAIGMGVSRHICSGYYWLGKNYEEGDEIYLYGFSRGAFTARSLGGMLGRGLLNLRKLKPKAAWERVHKAYSEGYRVEKAKTTDWAESDWKFFNDGKATPIHFIGVWDTVGALGVPDDLEILNFFDNKEKWEFHDTELSLKVSHARHAMAIDEKRTSFTVTRWKNASKHPDAVELWFPGAHSDVGGGYAHSDLSNGALKWMIGESDRFGLAFRPEVIPYINANSLGVIHNSYKGLFSKLRSRPRNIPAMVEANHSQFHQSAIDRQIVSPIEYPPYHVTRILEVGESVVVPVFADTRWNPTNIFLKKGHSYTFKGNGEWQDSKDTCDWKGTQNDELTRSDIVRFGASFLGKFENIFRRLSNNKSTDFLGTKRVEHIKWFRMVGAIANDKGAGKTSGQTVGHDGSATPHQYVDLTVHQTKSTALKIKQPGYLYCFPNDVWSLYENNHGSIDLTIKRVG</sequence>
<dbReference type="PANTHER" id="PTHR33840:SF1">
    <property type="entry name" value="TLE1 PHOSPHOLIPASE DOMAIN-CONTAINING PROTEIN"/>
    <property type="match status" value="1"/>
</dbReference>
<dbReference type="RefSeq" id="WP_317834522.1">
    <property type="nucleotide sequence ID" value="NZ_CP136920.1"/>
</dbReference>
<name>A0AAQ3QS55_9BACT</name>
<protein>
    <submittedName>
        <fullName evidence="2">DUF2235 domain-containing protein</fullName>
    </submittedName>
</protein>
<dbReference type="PANTHER" id="PTHR33840">
    <property type="match status" value="1"/>
</dbReference>
<keyword evidence="3" id="KW-1185">Reference proteome</keyword>
<evidence type="ECO:0000259" key="1">
    <source>
        <dbReference type="Pfam" id="PF09994"/>
    </source>
</evidence>
<proteinExistence type="predicted"/>
<dbReference type="Gene3D" id="2.60.120.430">
    <property type="entry name" value="Galactose-binding lectin"/>
    <property type="match status" value="1"/>
</dbReference>
<evidence type="ECO:0000313" key="2">
    <source>
        <dbReference type="EMBL" id="WOO42038.1"/>
    </source>
</evidence>
<dbReference type="Pfam" id="PF09994">
    <property type="entry name" value="T6SS_Tle1-like_cat"/>
    <property type="match status" value="1"/>
</dbReference>
<gene>
    <name evidence="2" type="ORF">RZN69_02990</name>
</gene>
<dbReference type="InterPro" id="IPR018712">
    <property type="entry name" value="Tle1-like_cat"/>
</dbReference>
<accession>A0AAQ3QS55</accession>
<dbReference type="EMBL" id="CP136920">
    <property type="protein sequence ID" value="WOO42038.1"/>
    <property type="molecule type" value="Genomic_DNA"/>
</dbReference>